<dbReference type="AlphaFoldDB" id="W4LSW8"/>
<gene>
    <name evidence="2" type="ORF">ETSY1_09815</name>
</gene>
<organism evidence="2 3">
    <name type="scientific">Entotheonella factor</name>
    <dbReference type="NCBI Taxonomy" id="1429438"/>
    <lineage>
        <taxon>Bacteria</taxon>
        <taxon>Pseudomonadati</taxon>
        <taxon>Nitrospinota/Tectimicrobiota group</taxon>
        <taxon>Candidatus Tectimicrobiota</taxon>
        <taxon>Candidatus Entotheonellia</taxon>
        <taxon>Candidatus Entotheonellales</taxon>
        <taxon>Candidatus Entotheonellaceae</taxon>
        <taxon>Candidatus Entotheonella</taxon>
    </lineage>
</organism>
<feature type="domain" description="Methyltransferase type 11" evidence="1">
    <location>
        <begin position="54"/>
        <end position="149"/>
    </location>
</feature>
<name>W4LSW8_ENTF1</name>
<dbReference type="EMBL" id="AZHW01000301">
    <property type="protein sequence ID" value="ETX00796.1"/>
    <property type="molecule type" value="Genomic_DNA"/>
</dbReference>
<evidence type="ECO:0000313" key="2">
    <source>
        <dbReference type="EMBL" id="ETX00796.1"/>
    </source>
</evidence>
<dbReference type="InterPro" id="IPR050508">
    <property type="entry name" value="Methyltransf_Superfamily"/>
</dbReference>
<dbReference type="HOGENOM" id="CLU_037990_7_0_7"/>
<sequence length="214" mass="24338">MIYEHKEVILKNPHESQIYSKFSHLYDKIFTRVFTERIINVIRNLEIKPGSKVLEVGIGTGISMAAYPPHCKVTGVDLAPDMLARARQKAMENGWHHIDLLEMDALNLEFPDNTFDYVTSFHVISVVPDPVRVMNEIHRVCKPEGKIVIINHFQTTLPVIGPIIGGLDPLTRRLGWSASLRLHQVFDGLPIRIEKCFKTSPFSLFTVVLAENQK</sequence>
<dbReference type="PANTHER" id="PTHR42912:SF93">
    <property type="entry name" value="N6-ADENOSINE-METHYLTRANSFERASE TMT1A"/>
    <property type="match status" value="1"/>
</dbReference>
<evidence type="ECO:0000313" key="3">
    <source>
        <dbReference type="Proteomes" id="UP000019141"/>
    </source>
</evidence>
<dbReference type="PANTHER" id="PTHR42912">
    <property type="entry name" value="METHYLTRANSFERASE"/>
    <property type="match status" value="1"/>
</dbReference>
<dbReference type="InterPro" id="IPR029063">
    <property type="entry name" value="SAM-dependent_MTases_sf"/>
</dbReference>
<evidence type="ECO:0000259" key="1">
    <source>
        <dbReference type="Pfam" id="PF08241"/>
    </source>
</evidence>
<dbReference type="Proteomes" id="UP000019141">
    <property type="component" value="Unassembled WGS sequence"/>
</dbReference>
<accession>W4LSW8</accession>
<reference evidence="2 3" key="1">
    <citation type="journal article" date="2014" name="Nature">
        <title>An environmental bacterial taxon with a large and distinct metabolic repertoire.</title>
        <authorList>
            <person name="Wilson M.C."/>
            <person name="Mori T."/>
            <person name="Ruckert C."/>
            <person name="Uria A.R."/>
            <person name="Helf M.J."/>
            <person name="Takada K."/>
            <person name="Gernert C."/>
            <person name="Steffens U.A."/>
            <person name="Heycke N."/>
            <person name="Schmitt S."/>
            <person name="Rinke C."/>
            <person name="Helfrich E.J."/>
            <person name="Brachmann A.O."/>
            <person name="Gurgui C."/>
            <person name="Wakimoto T."/>
            <person name="Kracht M."/>
            <person name="Crusemann M."/>
            <person name="Hentschel U."/>
            <person name="Abe I."/>
            <person name="Matsunaga S."/>
            <person name="Kalinowski J."/>
            <person name="Takeyama H."/>
            <person name="Piel J."/>
        </authorList>
    </citation>
    <scope>NUCLEOTIDE SEQUENCE [LARGE SCALE GENOMIC DNA]</scope>
    <source>
        <strain evidence="3">TSY1</strain>
    </source>
</reference>
<dbReference type="SUPFAM" id="SSF53335">
    <property type="entry name" value="S-adenosyl-L-methionine-dependent methyltransferases"/>
    <property type="match status" value="1"/>
</dbReference>
<dbReference type="Gene3D" id="3.40.50.150">
    <property type="entry name" value="Vaccinia Virus protein VP39"/>
    <property type="match status" value="1"/>
</dbReference>
<proteinExistence type="predicted"/>
<dbReference type="InterPro" id="IPR013216">
    <property type="entry name" value="Methyltransf_11"/>
</dbReference>
<keyword evidence="3" id="KW-1185">Reference proteome</keyword>
<dbReference type="CDD" id="cd02440">
    <property type="entry name" value="AdoMet_MTases"/>
    <property type="match status" value="1"/>
</dbReference>
<dbReference type="Pfam" id="PF08241">
    <property type="entry name" value="Methyltransf_11"/>
    <property type="match status" value="1"/>
</dbReference>
<protein>
    <recommendedName>
        <fullName evidence="1">Methyltransferase type 11 domain-containing protein</fullName>
    </recommendedName>
</protein>
<comment type="caution">
    <text evidence="2">The sequence shown here is derived from an EMBL/GenBank/DDBJ whole genome shotgun (WGS) entry which is preliminary data.</text>
</comment>
<dbReference type="GO" id="GO:0008757">
    <property type="term" value="F:S-adenosylmethionine-dependent methyltransferase activity"/>
    <property type="evidence" value="ECO:0007669"/>
    <property type="project" value="InterPro"/>
</dbReference>